<dbReference type="EMBL" id="JASHIE010000006">
    <property type="protein sequence ID" value="MDI9874960.1"/>
    <property type="molecule type" value="Genomic_DNA"/>
</dbReference>
<feature type="region of interest" description="Disordered" evidence="1">
    <location>
        <begin position="44"/>
        <end position="71"/>
    </location>
</feature>
<keyword evidence="3" id="KW-1185">Reference proteome</keyword>
<dbReference type="RefSeq" id="WP_283381729.1">
    <property type="nucleotide sequence ID" value="NZ_JASHIE010000006.1"/>
</dbReference>
<evidence type="ECO:0000313" key="2">
    <source>
        <dbReference type="EMBL" id="MDI9874960.1"/>
    </source>
</evidence>
<organism evidence="2 3">
    <name type="scientific">Flectobacillus rivi</name>
    <dbReference type="NCBI Taxonomy" id="2984209"/>
    <lineage>
        <taxon>Bacteria</taxon>
        <taxon>Pseudomonadati</taxon>
        <taxon>Bacteroidota</taxon>
        <taxon>Cytophagia</taxon>
        <taxon>Cytophagales</taxon>
        <taxon>Flectobacillaceae</taxon>
        <taxon>Flectobacillus</taxon>
    </lineage>
</organism>
<proteinExistence type="predicted"/>
<accession>A0ABT6Z1P6</accession>
<name>A0ABT6Z1P6_9BACT</name>
<reference evidence="2 3" key="1">
    <citation type="submission" date="2023-05" db="EMBL/GenBank/DDBJ databases">
        <title>Novel species of genus Flectobacillus isolated from stream in China.</title>
        <authorList>
            <person name="Lu H."/>
        </authorList>
    </citation>
    <scope>NUCLEOTIDE SEQUENCE [LARGE SCALE GENOMIC DNA]</scope>
    <source>
        <strain evidence="2 3">LFS242W</strain>
    </source>
</reference>
<sequence length="140" mass="15551">MKKYIIPFALTIGAIALYLTSKAQKQTKNSSSVTNQPFSILRTTTTTTTTKTISDSGSQSSGNNQGSTTNQDVVDTSQIYDYWQQRGEFIYLRKGGKTATGNYSVGFLKDGRTVYTNYQNEGTPEETMLYSLSPDYVLTY</sequence>
<dbReference type="Proteomes" id="UP001225761">
    <property type="component" value="Unassembled WGS sequence"/>
</dbReference>
<gene>
    <name evidence="2" type="ORF">QM481_10520</name>
</gene>
<protein>
    <submittedName>
        <fullName evidence="2">Uncharacterized protein</fullName>
    </submittedName>
</protein>
<evidence type="ECO:0000256" key="1">
    <source>
        <dbReference type="SAM" id="MobiDB-lite"/>
    </source>
</evidence>
<comment type="caution">
    <text evidence="2">The sequence shown here is derived from an EMBL/GenBank/DDBJ whole genome shotgun (WGS) entry which is preliminary data.</text>
</comment>
<evidence type="ECO:0000313" key="3">
    <source>
        <dbReference type="Proteomes" id="UP001225761"/>
    </source>
</evidence>